<organism evidence="2 3">
    <name type="scientific">Geodia barretti</name>
    <name type="common">Barrett's horny sponge</name>
    <dbReference type="NCBI Taxonomy" id="519541"/>
    <lineage>
        <taxon>Eukaryota</taxon>
        <taxon>Metazoa</taxon>
        <taxon>Porifera</taxon>
        <taxon>Demospongiae</taxon>
        <taxon>Heteroscleromorpha</taxon>
        <taxon>Tetractinellida</taxon>
        <taxon>Astrophorina</taxon>
        <taxon>Geodiidae</taxon>
        <taxon>Geodia</taxon>
    </lineage>
</organism>
<name>A0AA35XBY8_GEOBA</name>
<comment type="caution">
    <text evidence="2">The sequence shown here is derived from an EMBL/GenBank/DDBJ whole genome shotgun (WGS) entry which is preliminary data.</text>
</comment>
<gene>
    <name evidence="2" type="ORF">GBAR_LOCUS28358</name>
</gene>
<feature type="compositionally biased region" description="Basic and acidic residues" evidence="1">
    <location>
        <begin position="26"/>
        <end position="44"/>
    </location>
</feature>
<feature type="region of interest" description="Disordered" evidence="1">
    <location>
        <begin position="1"/>
        <end position="58"/>
    </location>
</feature>
<reference evidence="2" key="1">
    <citation type="submission" date="2023-03" db="EMBL/GenBank/DDBJ databases">
        <authorList>
            <person name="Steffen K."/>
            <person name="Cardenas P."/>
        </authorList>
    </citation>
    <scope>NUCLEOTIDE SEQUENCE</scope>
</reference>
<evidence type="ECO:0000256" key="1">
    <source>
        <dbReference type="SAM" id="MobiDB-lite"/>
    </source>
</evidence>
<dbReference type="EMBL" id="CASHTH010003962">
    <property type="protein sequence ID" value="CAI8051804.1"/>
    <property type="molecule type" value="Genomic_DNA"/>
</dbReference>
<protein>
    <submittedName>
        <fullName evidence="2">Uncharacterized protein</fullName>
    </submittedName>
</protein>
<proteinExistence type="predicted"/>
<accession>A0AA35XBY8</accession>
<evidence type="ECO:0000313" key="2">
    <source>
        <dbReference type="EMBL" id="CAI8051804.1"/>
    </source>
</evidence>
<dbReference type="AlphaFoldDB" id="A0AA35XBY8"/>
<evidence type="ECO:0000313" key="3">
    <source>
        <dbReference type="Proteomes" id="UP001174909"/>
    </source>
</evidence>
<dbReference type="Proteomes" id="UP001174909">
    <property type="component" value="Unassembled WGS sequence"/>
</dbReference>
<sequence length="111" mass="12482">MYDGFYSTEAVEPEDEIPPELYSTLSDRDHHYERGGEGGEVREREEEEGGEGNDALTALDASFETRRDMLGRNRIGRADRGLSFLADDIVDRFHKVAISKHRVEPGGADCH</sequence>
<keyword evidence="3" id="KW-1185">Reference proteome</keyword>